<dbReference type="OrthoDB" id="1012957at2"/>
<accession>A0A4Y8WR30</accession>
<name>A0A4Y8WR30_9PORP</name>
<gene>
    <name evidence="1" type="ORF">E4P47_03005</name>
</gene>
<organism evidence="1 2">
    <name type="scientific">Porphyromonas levii</name>
    <dbReference type="NCBI Taxonomy" id="28114"/>
    <lineage>
        <taxon>Bacteria</taxon>
        <taxon>Pseudomonadati</taxon>
        <taxon>Bacteroidota</taxon>
        <taxon>Bacteroidia</taxon>
        <taxon>Bacteroidales</taxon>
        <taxon>Porphyromonadaceae</taxon>
        <taxon>Porphyromonas</taxon>
    </lineage>
</organism>
<reference evidence="1 2" key="1">
    <citation type="submission" date="2019-03" db="EMBL/GenBank/DDBJ databases">
        <title>Porphyromonas levii Isolated from the Uterus of Dairy Cows.</title>
        <authorList>
            <person name="Francis A.M."/>
        </authorList>
    </citation>
    <scope>NUCLEOTIDE SEQUENCE [LARGE SCALE GENOMIC DNA]</scope>
    <source>
        <strain evidence="1 2">AF5678</strain>
    </source>
</reference>
<sequence length="40" mass="4210">MFVVSGKGSSGLSRTKKVVAASRLDDNLHTSISLQVVFSS</sequence>
<dbReference type="Proteomes" id="UP000297225">
    <property type="component" value="Unassembled WGS sequence"/>
</dbReference>
<dbReference type="AlphaFoldDB" id="A0A4Y8WR30"/>
<proteinExistence type="predicted"/>
<protein>
    <submittedName>
        <fullName evidence="1">Glycine cleavage system H protein</fullName>
    </submittedName>
</protein>
<comment type="caution">
    <text evidence="1">The sequence shown here is derived from an EMBL/GenBank/DDBJ whole genome shotgun (WGS) entry which is preliminary data.</text>
</comment>
<keyword evidence="2" id="KW-1185">Reference proteome</keyword>
<evidence type="ECO:0000313" key="2">
    <source>
        <dbReference type="Proteomes" id="UP000297225"/>
    </source>
</evidence>
<dbReference type="EMBL" id="SPNC01000028">
    <property type="protein sequence ID" value="TFH96132.1"/>
    <property type="molecule type" value="Genomic_DNA"/>
</dbReference>
<evidence type="ECO:0000313" key="1">
    <source>
        <dbReference type="EMBL" id="TFH96132.1"/>
    </source>
</evidence>